<dbReference type="InterPro" id="IPR051330">
    <property type="entry name" value="Phosphatase_reg/MetRdx"/>
</dbReference>
<organism evidence="2 3">
    <name type="scientific">Hohenbuehelia grisea</name>
    <dbReference type="NCBI Taxonomy" id="104357"/>
    <lineage>
        <taxon>Eukaryota</taxon>
        <taxon>Fungi</taxon>
        <taxon>Dikarya</taxon>
        <taxon>Basidiomycota</taxon>
        <taxon>Agaricomycotina</taxon>
        <taxon>Agaricomycetes</taxon>
        <taxon>Agaricomycetidae</taxon>
        <taxon>Agaricales</taxon>
        <taxon>Pleurotineae</taxon>
        <taxon>Pleurotaceae</taxon>
        <taxon>Hohenbuehelia</taxon>
    </lineage>
</organism>
<reference evidence="3" key="1">
    <citation type="submission" date="2024-06" db="EMBL/GenBank/DDBJ databases">
        <title>Multi-omics analyses provide insights into the biosynthesis of the anticancer antibiotic pleurotin in Hohenbuehelia grisea.</title>
        <authorList>
            <person name="Weaver J.A."/>
            <person name="Alberti F."/>
        </authorList>
    </citation>
    <scope>NUCLEOTIDE SEQUENCE [LARGE SCALE GENOMIC DNA]</scope>
    <source>
        <strain evidence="3">T-177</strain>
    </source>
</reference>
<evidence type="ECO:0000313" key="2">
    <source>
        <dbReference type="EMBL" id="KAL0950233.1"/>
    </source>
</evidence>
<evidence type="ECO:0000256" key="1">
    <source>
        <dbReference type="ARBA" id="ARBA00006658"/>
    </source>
</evidence>
<name>A0ABR3J405_9AGAR</name>
<dbReference type="PANTHER" id="PTHR21021">
    <property type="entry name" value="GAF/PUTATIVE CYTOSKELETAL PROTEIN"/>
    <property type="match status" value="1"/>
</dbReference>
<evidence type="ECO:0008006" key="4">
    <source>
        <dbReference type="Google" id="ProtNLM"/>
    </source>
</evidence>
<protein>
    <recommendedName>
        <fullName evidence="4">Type 2A phosphatase activator TIP41</fullName>
    </recommendedName>
</protein>
<dbReference type="Proteomes" id="UP001556367">
    <property type="component" value="Unassembled WGS sequence"/>
</dbReference>
<keyword evidence="3" id="KW-1185">Reference proteome</keyword>
<dbReference type="EMBL" id="JASNQZ010000012">
    <property type="protein sequence ID" value="KAL0950233.1"/>
    <property type="molecule type" value="Genomic_DNA"/>
</dbReference>
<gene>
    <name evidence="2" type="ORF">HGRIS_010219</name>
</gene>
<evidence type="ECO:0000313" key="3">
    <source>
        <dbReference type="Proteomes" id="UP001556367"/>
    </source>
</evidence>
<accession>A0ABR3J405</accession>
<dbReference type="PANTHER" id="PTHR21021:SF16">
    <property type="entry name" value="TIP41-LIKE PROTEIN"/>
    <property type="match status" value="1"/>
</dbReference>
<dbReference type="Pfam" id="PF04176">
    <property type="entry name" value="TIP41"/>
    <property type="match status" value="1"/>
</dbReference>
<comment type="similarity">
    <text evidence="1">Belongs to the TIP41 family.</text>
</comment>
<dbReference type="InterPro" id="IPR007303">
    <property type="entry name" value="TIP41-like"/>
</dbReference>
<sequence length="321" mass="35616">MSAAMAVPEHKLSESPNSRSIEIYDWFITASTNPISNSAEIDALQTSLGFPLPEMPFGNNFLTLEHKPSGWKYTFDTPNALKGVKAGELEDGDGGVKVGYADAWLKSRTDPSSALPMPKTVPTKPYDWTYTTTYSGHSPATVGNDNWAPADPKNSTHSIPVAELMRPDPILFYAEIPLFEDELHDNGSSNLLVRIRVMPTCIFILSRFTLRVDNVLFRAHDTRMYHSFSSTPPFFIREVSGWEAPYENVKRKLPKRDDLTPLTDPNFIAKILADMSPRISQHEGAKTGWRGLGSRRYVSVLKGGPQSVASVEQKLAQASIS</sequence>
<comment type="caution">
    <text evidence="2">The sequence shown here is derived from an EMBL/GenBank/DDBJ whole genome shotgun (WGS) entry which is preliminary data.</text>
</comment>
<proteinExistence type="inferred from homology"/>